<dbReference type="PANTHER" id="PTHR12271">
    <property type="entry name" value="POLY A POLYMERASE CID PAP -RELATED"/>
    <property type="match status" value="1"/>
</dbReference>
<evidence type="ECO:0000256" key="9">
    <source>
        <dbReference type="ARBA" id="ARBA00030790"/>
    </source>
</evidence>
<keyword evidence="12" id="KW-0694">RNA-binding</keyword>
<dbReference type="PROSITE" id="PS50102">
    <property type="entry name" value="RRM"/>
    <property type="match status" value="1"/>
</dbReference>
<dbReference type="GO" id="GO:0003723">
    <property type="term" value="F:RNA binding"/>
    <property type="evidence" value="ECO:0007669"/>
    <property type="project" value="UniProtKB-UniRule"/>
</dbReference>
<dbReference type="Pfam" id="PF22600">
    <property type="entry name" value="MTPAP-like_central"/>
    <property type="match status" value="1"/>
</dbReference>
<evidence type="ECO:0000256" key="2">
    <source>
        <dbReference type="ARBA" id="ARBA00001946"/>
    </source>
</evidence>
<name>A0A2G8LBR1_STIJA</name>
<dbReference type="Gene3D" id="1.10.1410.10">
    <property type="match status" value="1"/>
</dbReference>
<evidence type="ECO:0000256" key="11">
    <source>
        <dbReference type="ARBA" id="ARBA00049105"/>
    </source>
</evidence>
<organism evidence="15 16">
    <name type="scientific">Stichopus japonicus</name>
    <name type="common">Sea cucumber</name>
    <dbReference type="NCBI Taxonomy" id="307972"/>
    <lineage>
        <taxon>Eukaryota</taxon>
        <taxon>Metazoa</taxon>
        <taxon>Echinodermata</taxon>
        <taxon>Eleutherozoa</taxon>
        <taxon>Echinozoa</taxon>
        <taxon>Holothuroidea</taxon>
        <taxon>Aspidochirotacea</taxon>
        <taxon>Aspidochirotida</taxon>
        <taxon>Stichopodidae</taxon>
        <taxon>Apostichopus</taxon>
    </lineage>
</organism>
<evidence type="ECO:0000313" key="15">
    <source>
        <dbReference type="EMBL" id="PIK57689.1"/>
    </source>
</evidence>
<comment type="caution">
    <text evidence="15">The sequence shown here is derived from an EMBL/GenBank/DDBJ whole genome shotgun (WGS) entry which is preliminary data.</text>
</comment>
<dbReference type="EC" id="2.7.7.52" evidence="3"/>
<keyword evidence="8" id="KW-0460">Magnesium</keyword>
<comment type="catalytic activity">
    <reaction evidence="11">
        <text>RNA(n) + UTP = RNA(n)-3'-uridine ribonucleotide + diphosphate</text>
        <dbReference type="Rhea" id="RHEA:14785"/>
        <dbReference type="Rhea" id="RHEA-COMP:14527"/>
        <dbReference type="Rhea" id="RHEA-COMP:17348"/>
        <dbReference type="ChEBI" id="CHEBI:33019"/>
        <dbReference type="ChEBI" id="CHEBI:46398"/>
        <dbReference type="ChEBI" id="CHEBI:140395"/>
        <dbReference type="ChEBI" id="CHEBI:173116"/>
        <dbReference type="EC" id="2.7.7.52"/>
    </reaction>
</comment>
<protein>
    <recommendedName>
        <fullName evidence="4">Speckle targeted PIP5K1A-regulated poly(A) polymerase</fullName>
        <ecNumber evidence="3">2.7.7.52</ecNumber>
    </recommendedName>
    <alternativeName>
        <fullName evidence="9">RNA-binding motif protein 21</fullName>
    </alternativeName>
    <alternativeName>
        <fullName evidence="10">U6 snRNA-specific terminal uridylyltransferase 1</fullName>
    </alternativeName>
</protein>
<evidence type="ECO:0000313" key="16">
    <source>
        <dbReference type="Proteomes" id="UP000230750"/>
    </source>
</evidence>
<evidence type="ECO:0000259" key="14">
    <source>
        <dbReference type="PROSITE" id="PS50102"/>
    </source>
</evidence>
<dbReference type="InterPro" id="IPR054708">
    <property type="entry name" value="MTPAP-like_central"/>
</dbReference>
<dbReference type="GO" id="GO:0046872">
    <property type="term" value="F:metal ion binding"/>
    <property type="evidence" value="ECO:0007669"/>
    <property type="project" value="UniProtKB-KW"/>
</dbReference>
<evidence type="ECO:0000256" key="12">
    <source>
        <dbReference type="PROSITE-ProRule" id="PRU00176"/>
    </source>
</evidence>
<keyword evidence="7" id="KW-0479">Metal-binding</keyword>
<feature type="region of interest" description="Disordered" evidence="13">
    <location>
        <begin position="199"/>
        <end position="238"/>
    </location>
</feature>
<keyword evidence="16" id="KW-1185">Reference proteome</keyword>
<dbReference type="SUPFAM" id="SSF81301">
    <property type="entry name" value="Nucleotidyltransferase"/>
    <property type="match status" value="1"/>
</dbReference>
<dbReference type="GO" id="GO:0050265">
    <property type="term" value="F:RNA uridylyltransferase activity"/>
    <property type="evidence" value="ECO:0007669"/>
    <property type="project" value="UniProtKB-EC"/>
</dbReference>
<dbReference type="GO" id="GO:0031123">
    <property type="term" value="P:RNA 3'-end processing"/>
    <property type="evidence" value="ECO:0007669"/>
    <property type="project" value="TreeGrafter"/>
</dbReference>
<dbReference type="OrthoDB" id="2274644at2759"/>
<evidence type="ECO:0000256" key="5">
    <source>
        <dbReference type="ARBA" id="ARBA00022679"/>
    </source>
</evidence>
<proteinExistence type="predicted"/>
<sequence length="497" mass="56351">MSRNMFGHLERYCRNKAQCVTDHMKGKKHRRLVNLKITREEQTERSIFVGNLRRTNSELELMGHFNKFGPISKIIIDKEKSAYAIVEFVEKQSAAKAVEEEKQTMNGLHIVVRPREVREFVSSASHRGTLPWRAREERRQPETGDPMLMAELVQKRQVFPYGSSVNGCGGNGSDLDIFLSLNWSDETWMYPFASLKQHEQVQESSSSSSRDADGASDGANPTTASDGSEMEEDTLDPDQAPEKECLEFVAQIIQKCVPSCHKVQTIASARKPVIKFVHKDSGLHCDIILNNRLVLRNTELIHFYCTLDPVVRPLILLIRRWAKLNHVAENSGPGPRLTNYALTWMVILFLQTKGIVPTIEELREAAGCEEQLIIDGWDCSLRLDCTLYRRRREDDKPGDLMQSFFEYYSNIDWAVNCLCPRVGKLLPIGEIPTVANPSSDGQFKRGCLNIQDPLELTHNTTSNVNEKTVKILSQEIKKAAVTCKSSGFQNQVRNVVE</sequence>
<dbReference type="InterPro" id="IPR012677">
    <property type="entry name" value="Nucleotide-bd_a/b_plait_sf"/>
</dbReference>
<dbReference type="SMART" id="SM00360">
    <property type="entry name" value="RRM"/>
    <property type="match status" value="1"/>
</dbReference>
<dbReference type="PANTHER" id="PTHR12271:SF127">
    <property type="entry name" value="SPECKLE TARGETED PIP5K1A-REGULATED POLY(A) POLYMERASE"/>
    <property type="match status" value="1"/>
</dbReference>
<dbReference type="Proteomes" id="UP000230750">
    <property type="component" value="Unassembled WGS sequence"/>
</dbReference>
<keyword evidence="5" id="KW-0808">Transferase</keyword>
<evidence type="ECO:0000256" key="3">
    <source>
        <dbReference type="ARBA" id="ARBA00012472"/>
    </source>
</evidence>
<feature type="domain" description="RRM" evidence="14">
    <location>
        <begin position="45"/>
        <end position="124"/>
    </location>
</feature>
<dbReference type="InterPro" id="IPR043519">
    <property type="entry name" value="NT_sf"/>
</dbReference>
<evidence type="ECO:0000256" key="10">
    <source>
        <dbReference type="ARBA" id="ARBA00033036"/>
    </source>
</evidence>
<evidence type="ECO:0000256" key="7">
    <source>
        <dbReference type="ARBA" id="ARBA00022723"/>
    </source>
</evidence>
<evidence type="ECO:0000256" key="6">
    <source>
        <dbReference type="ARBA" id="ARBA00022695"/>
    </source>
</evidence>
<comment type="cofactor">
    <cofactor evidence="1">
        <name>Mn(2+)</name>
        <dbReference type="ChEBI" id="CHEBI:29035"/>
    </cofactor>
</comment>
<evidence type="ECO:0000256" key="13">
    <source>
        <dbReference type="SAM" id="MobiDB-lite"/>
    </source>
</evidence>
<dbReference type="EMBL" id="MRZV01000134">
    <property type="protein sequence ID" value="PIK57689.1"/>
    <property type="molecule type" value="Genomic_DNA"/>
</dbReference>
<dbReference type="Pfam" id="PF03828">
    <property type="entry name" value="PAP_assoc"/>
    <property type="match status" value="1"/>
</dbReference>
<dbReference type="Gene3D" id="3.30.70.330">
    <property type="match status" value="1"/>
</dbReference>
<reference evidence="15 16" key="1">
    <citation type="journal article" date="2017" name="PLoS Biol.">
        <title>The sea cucumber genome provides insights into morphological evolution and visceral regeneration.</title>
        <authorList>
            <person name="Zhang X."/>
            <person name="Sun L."/>
            <person name="Yuan J."/>
            <person name="Sun Y."/>
            <person name="Gao Y."/>
            <person name="Zhang L."/>
            <person name="Li S."/>
            <person name="Dai H."/>
            <person name="Hamel J.F."/>
            <person name="Liu C."/>
            <person name="Yu Y."/>
            <person name="Liu S."/>
            <person name="Lin W."/>
            <person name="Guo K."/>
            <person name="Jin S."/>
            <person name="Xu P."/>
            <person name="Storey K.B."/>
            <person name="Huan P."/>
            <person name="Zhang T."/>
            <person name="Zhou Y."/>
            <person name="Zhang J."/>
            <person name="Lin C."/>
            <person name="Li X."/>
            <person name="Xing L."/>
            <person name="Huo D."/>
            <person name="Sun M."/>
            <person name="Wang L."/>
            <person name="Mercier A."/>
            <person name="Li F."/>
            <person name="Yang H."/>
            <person name="Xiang J."/>
        </authorList>
    </citation>
    <scope>NUCLEOTIDE SEQUENCE [LARGE SCALE GENOMIC DNA]</scope>
    <source>
        <strain evidence="15">Shaxun</strain>
        <tissue evidence="15">Muscle</tissue>
    </source>
</reference>
<gene>
    <name evidence="15" type="ORF">BSL78_05373</name>
</gene>
<evidence type="ECO:0000256" key="1">
    <source>
        <dbReference type="ARBA" id="ARBA00001936"/>
    </source>
</evidence>
<comment type="cofactor">
    <cofactor evidence="2">
        <name>Mg(2+)</name>
        <dbReference type="ChEBI" id="CHEBI:18420"/>
    </cofactor>
</comment>
<keyword evidence="6" id="KW-0548">Nucleotidyltransferase</keyword>
<dbReference type="SUPFAM" id="SSF81631">
    <property type="entry name" value="PAP/OAS1 substrate-binding domain"/>
    <property type="match status" value="1"/>
</dbReference>
<dbReference type="InterPro" id="IPR035979">
    <property type="entry name" value="RBD_domain_sf"/>
</dbReference>
<dbReference type="InterPro" id="IPR002058">
    <property type="entry name" value="PAP_assoc"/>
</dbReference>
<dbReference type="Gene3D" id="3.30.460.10">
    <property type="entry name" value="Beta Polymerase, domain 2"/>
    <property type="match status" value="1"/>
</dbReference>
<dbReference type="AlphaFoldDB" id="A0A2G8LBR1"/>
<evidence type="ECO:0000256" key="4">
    <source>
        <dbReference type="ARBA" id="ARBA00021679"/>
    </source>
</evidence>
<dbReference type="InterPro" id="IPR000504">
    <property type="entry name" value="RRM_dom"/>
</dbReference>
<dbReference type="CDD" id="cd05402">
    <property type="entry name" value="NT_PAP_TUTase"/>
    <property type="match status" value="1"/>
</dbReference>
<evidence type="ECO:0000256" key="8">
    <source>
        <dbReference type="ARBA" id="ARBA00022842"/>
    </source>
</evidence>
<dbReference type="GO" id="GO:1990817">
    <property type="term" value="F:poly(A) RNA polymerase activity"/>
    <property type="evidence" value="ECO:0007669"/>
    <property type="project" value="TreeGrafter"/>
</dbReference>
<dbReference type="SUPFAM" id="SSF54928">
    <property type="entry name" value="RNA-binding domain, RBD"/>
    <property type="match status" value="1"/>
</dbReference>
<accession>A0A2G8LBR1</accession>
<feature type="compositionally biased region" description="Low complexity" evidence="13">
    <location>
        <begin position="204"/>
        <end position="219"/>
    </location>
</feature>
<dbReference type="STRING" id="307972.A0A2G8LBR1"/>
<dbReference type="Pfam" id="PF00076">
    <property type="entry name" value="RRM_1"/>
    <property type="match status" value="1"/>
</dbReference>